<proteinExistence type="predicted"/>
<feature type="compositionally biased region" description="Basic and acidic residues" evidence="1">
    <location>
        <begin position="36"/>
        <end position="50"/>
    </location>
</feature>
<keyword evidence="3" id="KW-1185">Reference proteome</keyword>
<evidence type="ECO:0000313" key="2">
    <source>
        <dbReference type="EMBL" id="GFH13703.1"/>
    </source>
</evidence>
<comment type="caution">
    <text evidence="2">The sequence shown here is derived from an EMBL/GenBank/DDBJ whole genome shotgun (WGS) entry which is preliminary data.</text>
</comment>
<dbReference type="AlphaFoldDB" id="A0A699YU67"/>
<accession>A0A699YU67</accession>
<dbReference type="EMBL" id="BLLF01000642">
    <property type="protein sequence ID" value="GFH13703.1"/>
    <property type="molecule type" value="Genomic_DNA"/>
</dbReference>
<evidence type="ECO:0000256" key="1">
    <source>
        <dbReference type="SAM" id="MobiDB-lite"/>
    </source>
</evidence>
<organism evidence="2 3">
    <name type="scientific">Haematococcus lacustris</name>
    <name type="common">Green alga</name>
    <name type="synonym">Haematococcus pluvialis</name>
    <dbReference type="NCBI Taxonomy" id="44745"/>
    <lineage>
        <taxon>Eukaryota</taxon>
        <taxon>Viridiplantae</taxon>
        <taxon>Chlorophyta</taxon>
        <taxon>core chlorophytes</taxon>
        <taxon>Chlorophyceae</taxon>
        <taxon>CS clade</taxon>
        <taxon>Chlamydomonadales</taxon>
        <taxon>Haematococcaceae</taxon>
        <taxon>Haematococcus</taxon>
    </lineage>
</organism>
<reference evidence="2 3" key="1">
    <citation type="submission" date="2020-02" db="EMBL/GenBank/DDBJ databases">
        <title>Draft genome sequence of Haematococcus lacustris strain NIES-144.</title>
        <authorList>
            <person name="Morimoto D."/>
            <person name="Nakagawa S."/>
            <person name="Yoshida T."/>
            <person name="Sawayama S."/>
        </authorList>
    </citation>
    <scope>NUCLEOTIDE SEQUENCE [LARGE SCALE GENOMIC DNA]</scope>
    <source>
        <strain evidence="2 3">NIES-144</strain>
    </source>
</reference>
<protein>
    <submittedName>
        <fullName evidence="2">Uncharacterized protein</fullName>
    </submittedName>
</protein>
<sequence length="146" mass="16045">MSTSLAGAWPVGSSQQGRSTMMTWKDVHPVPHPVSHRPEPAKATQPDRSRVGRVTQARTAWAWAEAQQQNFSGNPSCLKMPPPVLMYIAVSFPSRETTTGAPGWLEHQKTSACKNVNCAWPQVIKVPGSAVLRGCEKTKRKLMAHF</sequence>
<feature type="region of interest" description="Disordered" evidence="1">
    <location>
        <begin position="26"/>
        <end position="54"/>
    </location>
</feature>
<evidence type="ECO:0000313" key="3">
    <source>
        <dbReference type="Proteomes" id="UP000485058"/>
    </source>
</evidence>
<dbReference type="Proteomes" id="UP000485058">
    <property type="component" value="Unassembled WGS sequence"/>
</dbReference>
<gene>
    <name evidence="2" type="ORF">HaLaN_09639</name>
</gene>
<name>A0A699YU67_HAELA</name>